<feature type="chain" id="PRO_5003518993" evidence="7">
    <location>
        <begin position="21"/>
        <end position="397"/>
    </location>
</feature>
<keyword evidence="7" id="KW-0732">Signal</keyword>
<dbReference type="eggNOG" id="KOG1153">
    <property type="taxonomic scope" value="Eukaryota"/>
</dbReference>
<dbReference type="FunCoup" id="G8Y1P3">
    <property type="interactions" value="30"/>
</dbReference>
<dbReference type="PROSITE" id="PS00137">
    <property type="entry name" value="SUBTILASE_HIS"/>
    <property type="match status" value="1"/>
</dbReference>
<reference evidence="9 10" key="1">
    <citation type="journal article" date="2012" name="G3 (Bethesda)">
        <title>Pichia sorbitophila, an interspecies yeast hybrid reveals early steps of genome resolution following polyploidization.</title>
        <authorList>
            <person name="Leh Louis V."/>
            <person name="Despons L."/>
            <person name="Friedrich A."/>
            <person name="Martin T."/>
            <person name="Durrens P."/>
            <person name="Casaregola S."/>
            <person name="Neuveglise C."/>
            <person name="Fairhead C."/>
            <person name="Marck C."/>
            <person name="Cruz J.A."/>
            <person name="Straub M.L."/>
            <person name="Kugler V."/>
            <person name="Sacerdot C."/>
            <person name="Uzunov Z."/>
            <person name="Thierry A."/>
            <person name="Weiss S."/>
            <person name="Bleykasten C."/>
            <person name="De Montigny J."/>
            <person name="Jacques N."/>
            <person name="Jung P."/>
            <person name="Lemaire M."/>
            <person name="Mallet S."/>
            <person name="Morel G."/>
            <person name="Richard G.F."/>
            <person name="Sarkar A."/>
            <person name="Savel G."/>
            <person name="Schacherer J."/>
            <person name="Seret M.L."/>
            <person name="Talla E."/>
            <person name="Samson G."/>
            <person name="Jubin C."/>
            <person name="Poulain J."/>
            <person name="Vacherie B."/>
            <person name="Barbe V."/>
            <person name="Pelletier E."/>
            <person name="Sherman D.J."/>
            <person name="Westhof E."/>
            <person name="Weissenbach J."/>
            <person name="Baret P.V."/>
            <person name="Wincker P."/>
            <person name="Gaillardin C."/>
            <person name="Dujon B."/>
            <person name="Souciet J.L."/>
        </authorList>
    </citation>
    <scope>NUCLEOTIDE SEQUENCE [LARGE SCALE GENOMIC DNA]</scope>
    <source>
        <strain evidence="10">ATCC MYA-4447 / BCRC 22081 / CBS 7064 / NBRC 10061 / NRRL Y-12695</strain>
    </source>
</reference>
<feature type="active site" description="Charge relay system" evidence="5">
    <location>
        <position position="139"/>
    </location>
</feature>
<dbReference type="PANTHER" id="PTHR43806:SF13">
    <property type="entry name" value="SUBTILASE-TYPE PROTEINASE RRT12"/>
    <property type="match status" value="1"/>
</dbReference>
<keyword evidence="2 5" id="KW-0645">Protease</keyword>
<feature type="domain" description="Peptidase S8/S53" evidence="8">
    <location>
        <begin position="137"/>
        <end position="342"/>
    </location>
</feature>
<keyword evidence="10" id="KW-1185">Reference proteome</keyword>
<dbReference type="InterPro" id="IPR034193">
    <property type="entry name" value="PCSK9_ProteinaseK-like"/>
</dbReference>
<evidence type="ECO:0000256" key="5">
    <source>
        <dbReference type="PROSITE-ProRule" id="PRU01240"/>
    </source>
</evidence>
<dbReference type="SUPFAM" id="SSF52743">
    <property type="entry name" value="Subtilisin-like"/>
    <property type="match status" value="1"/>
</dbReference>
<feature type="active site" description="Charge relay system" evidence="5">
    <location>
        <position position="170"/>
    </location>
</feature>
<dbReference type="PROSITE" id="PS00136">
    <property type="entry name" value="SUBTILASE_ASP"/>
    <property type="match status" value="1"/>
</dbReference>
<proteinExistence type="inferred from homology"/>
<sequence length="397" mass="42043">MKGYLGIFILLCFNVTSSVAISYLVSLKPSETLDSFFKYDLTYPVGQQVKSLVGNSFSIGNFTGFTGNFPKAVVERLKRCPMVAEMTPDIVIKAFDIEVQENCPRHLARLSREDGLGDELSYAYDSLAIGSDVNAYVLDSGVEIDHPEFEGRAHRGRDFTSEGPGDLNGHGTHVAGIIGSRTYGVAKNVDIIEIKALDKYGAGSLSTIIAGLEFAVNHRKSSGKAGVANLSLGAAKNSVLNRAVQAAVDTGLVVVVAAGNSNINACSSSPASAPSAITVGAIDDATDSIASFSNWGPCVDIMASGSYVSSVNAKNYNKPQVLSGTSMSSPVVSGLIANLLSAGVSPFDVRERVIELSAKDKISRTSLILRRKTPNRIAYNGIEYTPEYSDSDSDSDE</sequence>
<gene>
    <name evidence="9" type="primary">Piso0_005256</name>
    <name evidence="9" type="ORF">GNLVRS01_PISO0N11145g</name>
</gene>
<evidence type="ECO:0000256" key="6">
    <source>
        <dbReference type="RuleBase" id="RU003355"/>
    </source>
</evidence>
<evidence type="ECO:0000259" key="8">
    <source>
        <dbReference type="Pfam" id="PF00082"/>
    </source>
</evidence>
<dbReference type="PANTHER" id="PTHR43806">
    <property type="entry name" value="PEPTIDASE S8"/>
    <property type="match status" value="1"/>
</dbReference>
<dbReference type="PROSITE" id="PS51892">
    <property type="entry name" value="SUBTILASE"/>
    <property type="match status" value="1"/>
</dbReference>
<dbReference type="InterPro" id="IPR050131">
    <property type="entry name" value="Peptidase_S8_subtilisin-like"/>
</dbReference>
<name>G8Y1P3_PICSO</name>
<dbReference type="GO" id="GO:0006508">
    <property type="term" value="P:proteolysis"/>
    <property type="evidence" value="ECO:0007669"/>
    <property type="project" value="UniProtKB-KW"/>
</dbReference>
<protein>
    <submittedName>
        <fullName evidence="9">Piso0_005256 protein</fullName>
    </submittedName>
</protein>
<dbReference type="OrthoDB" id="206201at2759"/>
<dbReference type="Proteomes" id="UP000005222">
    <property type="component" value="Chromosome N"/>
</dbReference>
<evidence type="ECO:0000313" key="9">
    <source>
        <dbReference type="EMBL" id="CCE86746.1"/>
    </source>
</evidence>
<keyword evidence="4 5" id="KW-0720">Serine protease</keyword>
<organism evidence="9 10">
    <name type="scientific">Pichia sorbitophila (strain ATCC MYA-4447 / BCRC 22081 / CBS 7064 / NBRC 10061 / NRRL Y-12695)</name>
    <name type="common">Hybrid yeast</name>
    <dbReference type="NCBI Taxonomy" id="559304"/>
    <lineage>
        <taxon>Eukaryota</taxon>
        <taxon>Fungi</taxon>
        <taxon>Dikarya</taxon>
        <taxon>Ascomycota</taxon>
        <taxon>Saccharomycotina</taxon>
        <taxon>Pichiomycetes</taxon>
        <taxon>Debaryomycetaceae</taxon>
        <taxon>Millerozyma</taxon>
    </lineage>
</organism>
<dbReference type="AlphaFoldDB" id="G8Y1P3"/>
<dbReference type="PRINTS" id="PR00723">
    <property type="entry name" value="SUBTILISIN"/>
</dbReference>
<dbReference type="InterPro" id="IPR022398">
    <property type="entry name" value="Peptidase_S8_His-AS"/>
</dbReference>
<dbReference type="InParanoid" id="G8Y1P3"/>
<accession>G8Y1P3</accession>
<keyword evidence="3 5" id="KW-0378">Hydrolase</keyword>
<dbReference type="Gene3D" id="3.40.50.200">
    <property type="entry name" value="Peptidase S8/S53 domain"/>
    <property type="match status" value="1"/>
</dbReference>
<dbReference type="PROSITE" id="PS00138">
    <property type="entry name" value="SUBTILASE_SER"/>
    <property type="match status" value="1"/>
</dbReference>
<feature type="active site" description="Charge relay system" evidence="5">
    <location>
        <position position="326"/>
    </location>
</feature>
<dbReference type="GO" id="GO:0004252">
    <property type="term" value="F:serine-type endopeptidase activity"/>
    <property type="evidence" value="ECO:0007669"/>
    <property type="project" value="UniProtKB-UniRule"/>
</dbReference>
<dbReference type="EMBL" id="FO082046">
    <property type="protein sequence ID" value="CCE86746.1"/>
    <property type="molecule type" value="Genomic_DNA"/>
</dbReference>
<dbReference type="InterPro" id="IPR000209">
    <property type="entry name" value="Peptidase_S8/S53_dom"/>
</dbReference>
<feature type="signal peptide" evidence="7">
    <location>
        <begin position="1"/>
        <end position="20"/>
    </location>
</feature>
<dbReference type="STRING" id="559304.G8Y1P3"/>
<dbReference type="Pfam" id="PF00082">
    <property type="entry name" value="Peptidase_S8"/>
    <property type="match status" value="1"/>
</dbReference>
<dbReference type="InterPro" id="IPR015500">
    <property type="entry name" value="Peptidase_S8_subtilisin-rel"/>
</dbReference>
<evidence type="ECO:0000256" key="1">
    <source>
        <dbReference type="ARBA" id="ARBA00011073"/>
    </source>
</evidence>
<dbReference type="InterPro" id="IPR023827">
    <property type="entry name" value="Peptidase_S8_Asp-AS"/>
</dbReference>
<evidence type="ECO:0000256" key="3">
    <source>
        <dbReference type="ARBA" id="ARBA00022801"/>
    </source>
</evidence>
<evidence type="ECO:0000256" key="4">
    <source>
        <dbReference type="ARBA" id="ARBA00022825"/>
    </source>
</evidence>
<dbReference type="InterPro" id="IPR036852">
    <property type="entry name" value="Peptidase_S8/S53_dom_sf"/>
</dbReference>
<evidence type="ECO:0000313" key="10">
    <source>
        <dbReference type="Proteomes" id="UP000005222"/>
    </source>
</evidence>
<evidence type="ECO:0000256" key="7">
    <source>
        <dbReference type="SAM" id="SignalP"/>
    </source>
</evidence>
<comment type="similarity">
    <text evidence="1 5 6">Belongs to the peptidase S8 family.</text>
</comment>
<dbReference type="InterPro" id="IPR023828">
    <property type="entry name" value="Peptidase_S8_Ser-AS"/>
</dbReference>
<dbReference type="FunFam" id="3.40.50.200:FF:000007">
    <property type="entry name" value="Subtilisin-like serine protease"/>
    <property type="match status" value="1"/>
</dbReference>
<dbReference type="HOGENOM" id="CLU_011263_1_0_1"/>
<dbReference type="CDD" id="cd04077">
    <property type="entry name" value="Peptidases_S8_PCSK9_ProteinaseK_like"/>
    <property type="match status" value="1"/>
</dbReference>
<evidence type="ECO:0000256" key="2">
    <source>
        <dbReference type="ARBA" id="ARBA00022670"/>
    </source>
</evidence>
<dbReference type="OMA" id="YWASPAS"/>